<evidence type="ECO:0000256" key="1">
    <source>
        <dbReference type="ARBA" id="ARBA00022729"/>
    </source>
</evidence>
<dbReference type="EMBL" id="JAGGMQ010000001">
    <property type="protein sequence ID" value="MBP2167014.1"/>
    <property type="molecule type" value="Genomic_DNA"/>
</dbReference>
<organism evidence="4 5">
    <name type="scientific">Winslowiella toletana</name>
    <dbReference type="NCBI Taxonomy" id="92490"/>
    <lineage>
        <taxon>Bacteria</taxon>
        <taxon>Pseudomonadati</taxon>
        <taxon>Pseudomonadota</taxon>
        <taxon>Gammaproteobacteria</taxon>
        <taxon>Enterobacterales</taxon>
        <taxon>Erwiniaceae</taxon>
        <taxon>Winslowiella</taxon>
    </lineage>
</organism>
<feature type="domain" description="Alginate lyase" evidence="3">
    <location>
        <begin position="257"/>
        <end position="466"/>
    </location>
</feature>
<dbReference type="Gene3D" id="1.50.10.100">
    <property type="entry name" value="Chondroitin AC/alginate lyase"/>
    <property type="match status" value="1"/>
</dbReference>
<dbReference type="RefSeq" id="WP_157819474.1">
    <property type="nucleotide sequence ID" value="NZ_JAGGMQ010000001.1"/>
</dbReference>
<evidence type="ECO:0000313" key="4">
    <source>
        <dbReference type="EMBL" id="MBP2167014.1"/>
    </source>
</evidence>
<comment type="caution">
    <text evidence="4">The sequence shown here is derived from an EMBL/GenBank/DDBJ whole genome shotgun (WGS) entry which is preliminary data.</text>
</comment>
<evidence type="ECO:0000259" key="3">
    <source>
        <dbReference type="Pfam" id="PF05426"/>
    </source>
</evidence>
<keyword evidence="2" id="KW-0456">Lyase</keyword>
<sequence>MTTTITIPGKEMGKINEQTQWEHEVYQVARMDKIEGGRTGIANLQAQQLGNRTQWLKTMLESVEYIRARTFFKTSADPDGTIAGLAATPAGQVFQVAQGVDSITSFTLYLNDSGAAKPIANPAGMAAIQQISQNVTDVRSNVTEGEAQQTARGEKVIGGLTDENGRSTLYMAENGAVYAGGARMGNERVAAEAGLLWALADDTPEATPWLKFYADGWVDPLWLENPLPPVAVRNLTTVGPYGSTGNAFDPVNLAIREKTLKPVNDFNDQIAAWSGAFLFDGDYARGRAAADWMLRWARFNALTGSNAAVGIADYDRHWRAVNIGLTYWKLDKVTPLGWRPALLRWLNLLGDAVSERMELYGNNNHKTWAACALLSLWNATGRQEFYDKAAAQFLTDLGHINVNGTINVELLRGSKALHYHHFTFGPLVMMCEIAQLHGEDWYALDGGKIHLLAETVIHGINDPAWFRTLSGAGTQDISEMGHGWGGMPFYVRRFPDVVAGRMPETADHYVDTWMGGDCNKLSTLWVK</sequence>
<dbReference type="SUPFAM" id="SSF48230">
    <property type="entry name" value="Chondroitin AC/alginate lyase"/>
    <property type="match status" value="1"/>
</dbReference>
<name>A0ABS4P2X8_9GAMM</name>
<dbReference type="InterPro" id="IPR008397">
    <property type="entry name" value="Alginate_lyase_dom"/>
</dbReference>
<dbReference type="Pfam" id="PF05426">
    <property type="entry name" value="Alginate_lyase"/>
    <property type="match status" value="1"/>
</dbReference>
<proteinExistence type="predicted"/>
<evidence type="ECO:0000256" key="2">
    <source>
        <dbReference type="ARBA" id="ARBA00023239"/>
    </source>
</evidence>
<dbReference type="InterPro" id="IPR008929">
    <property type="entry name" value="Chondroitin_lyas"/>
</dbReference>
<accession>A0ABS4P2X8</accession>
<evidence type="ECO:0000313" key="5">
    <source>
        <dbReference type="Proteomes" id="UP001195624"/>
    </source>
</evidence>
<keyword evidence="5" id="KW-1185">Reference proteome</keyword>
<dbReference type="Proteomes" id="UP001195624">
    <property type="component" value="Unassembled WGS sequence"/>
</dbReference>
<keyword evidence="1" id="KW-0732">Signal</keyword>
<gene>
    <name evidence="4" type="ORF">J2125_000206</name>
</gene>
<protein>
    <recommendedName>
        <fullName evidence="3">Alginate lyase domain-containing protein</fullName>
    </recommendedName>
</protein>
<reference evidence="5" key="1">
    <citation type="submission" date="2023-07" db="EMBL/GenBank/DDBJ databases">
        <title>Genome mining of underrepresented organisms for secondary metabolites.</title>
        <authorList>
            <person name="D'Agostino P.M."/>
        </authorList>
    </citation>
    <scope>NUCLEOTIDE SEQUENCE [LARGE SCALE GENOMIC DNA]</scope>
    <source>
        <strain evidence="5">WS4403</strain>
    </source>
</reference>